<evidence type="ECO:0000259" key="16">
    <source>
        <dbReference type="PROSITE" id="PS50880"/>
    </source>
</evidence>
<comment type="cofactor">
    <cofactor evidence="3">
        <name>Mg(2+)</name>
        <dbReference type="ChEBI" id="CHEBI:18420"/>
    </cofactor>
</comment>
<dbReference type="PROSITE" id="PS50880">
    <property type="entry name" value="TOPRIM"/>
    <property type="match status" value="1"/>
</dbReference>
<evidence type="ECO:0000313" key="18">
    <source>
        <dbReference type="EMBL" id="KAL3320015.1"/>
    </source>
</evidence>
<evidence type="ECO:0000256" key="4">
    <source>
        <dbReference type="ARBA" id="ARBA00011080"/>
    </source>
</evidence>
<dbReference type="InterPro" id="IPR013760">
    <property type="entry name" value="Topo_IIA-like_dom_sf"/>
</dbReference>
<dbReference type="InterPro" id="IPR001241">
    <property type="entry name" value="Topo_IIA"/>
</dbReference>
<dbReference type="Gene3D" id="3.40.50.670">
    <property type="match status" value="1"/>
</dbReference>
<dbReference type="SMART" id="SM00433">
    <property type="entry name" value="TOP2c"/>
    <property type="match status" value="1"/>
</dbReference>
<evidence type="ECO:0000256" key="11">
    <source>
        <dbReference type="ARBA" id="ARBA00023235"/>
    </source>
</evidence>
<dbReference type="InterPro" id="IPR013759">
    <property type="entry name" value="Topo_IIA_B_C"/>
</dbReference>
<feature type="compositionally biased region" description="Basic and acidic residues" evidence="15">
    <location>
        <begin position="1397"/>
        <end position="1411"/>
    </location>
</feature>
<dbReference type="InterPro" id="IPR014721">
    <property type="entry name" value="Ribsml_uS5_D2-typ_fold_subgr"/>
</dbReference>
<dbReference type="Gene3D" id="3.30.230.10">
    <property type="match status" value="1"/>
</dbReference>
<dbReference type="PROSITE" id="PS52040">
    <property type="entry name" value="TOPO_IIA"/>
    <property type="match status" value="1"/>
</dbReference>
<dbReference type="Gene3D" id="3.90.199.10">
    <property type="entry name" value="Topoisomerase II, domain 5"/>
    <property type="match status" value="1"/>
</dbReference>
<evidence type="ECO:0000256" key="7">
    <source>
        <dbReference type="ARBA" id="ARBA00022840"/>
    </source>
</evidence>
<feature type="domain" description="Topo IIA-type catalytic" evidence="17">
    <location>
        <begin position="715"/>
        <end position="1172"/>
    </location>
</feature>
<evidence type="ECO:0000256" key="14">
    <source>
        <dbReference type="SAM" id="Coils"/>
    </source>
</evidence>
<feature type="region of interest" description="Disordered" evidence="15">
    <location>
        <begin position="1"/>
        <end position="23"/>
    </location>
</feature>
<dbReference type="CDD" id="cd03365">
    <property type="entry name" value="TOPRIM_TopoIIA"/>
    <property type="match status" value="1"/>
</dbReference>
<dbReference type="FunFam" id="3.90.199.10:FF:000002">
    <property type="entry name" value="DNA topoisomerase 2"/>
    <property type="match status" value="1"/>
</dbReference>
<keyword evidence="5" id="KW-0479">Metal-binding</keyword>
<keyword evidence="9 12" id="KW-0799">Topoisomerase</keyword>
<dbReference type="GO" id="GO:0006265">
    <property type="term" value="P:DNA topological change"/>
    <property type="evidence" value="ECO:0007669"/>
    <property type="project" value="UniProtKB-UniRule"/>
</dbReference>
<dbReference type="PROSITE" id="PS00177">
    <property type="entry name" value="TOPOISOMERASE_II"/>
    <property type="match status" value="1"/>
</dbReference>
<dbReference type="CDD" id="cd16930">
    <property type="entry name" value="HATPase_TopII-like"/>
    <property type="match status" value="1"/>
</dbReference>
<dbReference type="PRINTS" id="PR01158">
    <property type="entry name" value="TOPISMRASEII"/>
</dbReference>
<feature type="compositionally biased region" description="Acidic residues" evidence="15">
    <location>
        <begin position="1262"/>
        <end position="1271"/>
    </location>
</feature>
<comment type="similarity">
    <text evidence="4 13">Belongs to the type II topoisomerase family.</text>
</comment>
<evidence type="ECO:0000256" key="15">
    <source>
        <dbReference type="SAM" id="MobiDB-lite"/>
    </source>
</evidence>
<keyword evidence="19" id="KW-1185">Reference proteome</keyword>
<evidence type="ECO:0000313" key="19">
    <source>
        <dbReference type="Proteomes" id="UP001626550"/>
    </source>
</evidence>
<dbReference type="GO" id="GO:0046872">
    <property type="term" value="F:metal ion binding"/>
    <property type="evidence" value="ECO:0007669"/>
    <property type="project" value="UniProtKB-KW"/>
</dbReference>
<reference evidence="18 19" key="1">
    <citation type="submission" date="2024-11" db="EMBL/GenBank/DDBJ databases">
        <title>Adaptive evolution of stress response genes in parasites aligns with host niche diversity.</title>
        <authorList>
            <person name="Hahn C."/>
            <person name="Resl P."/>
        </authorList>
    </citation>
    <scope>NUCLEOTIDE SEQUENCE [LARGE SCALE GENOMIC DNA]</scope>
    <source>
        <strain evidence="18">EGGRZ-B1_66</strain>
        <tissue evidence="18">Body</tissue>
    </source>
</reference>
<evidence type="ECO:0000256" key="6">
    <source>
        <dbReference type="ARBA" id="ARBA00022741"/>
    </source>
</evidence>
<dbReference type="SUPFAM" id="SSF55874">
    <property type="entry name" value="ATPase domain of HSP90 chaperone/DNA topoisomerase II/histidine kinase"/>
    <property type="match status" value="1"/>
</dbReference>
<evidence type="ECO:0000256" key="13">
    <source>
        <dbReference type="RuleBase" id="RU362094"/>
    </source>
</evidence>
<dbReference type="Pfam" id="PF00521">
    <property type="entry name" value="DNA_topoisoIV"/>
    <property type="match status" value="1"/>
</dbReference>
<feature type="compositionally biased region" description="Basic residues" evidence="15">
    <location>
        <begin position="1487"/>
        <end position="1510"/>
    </location>
</feature>
<evidence type="ECO:0000256" key="5">
    <source>
        <dbReference type="ARBA" id="ARBA00022723"/>
    </source>
</evidence>
<feature type="compositionally biased region" description="Basic residues" evidence="15">
    <location>
        <begin position="1298"/>
        <end position="1321"/>
    </location>
</feature>
<dbReference type="PANTHER" id="PTHR10169">
    <property type="entry name" value="DNA TOPOISOMERASE/GYRASE"/>
    <property type="match status" value="1"/>
</dbReference>
<feature type="compositionally biased region" description="Basic residues" evidence="15">
    <location>
        <begin position="1386"/>
        <end position="1396"/>
    </location>
</feature>
<feature type="region of interest" description="Disordered" evidence="15">
    <location>
        <begin position="1252"/>
        <end position="1577"/>
    </location>
</feature>
<gene>
    <name evidence="18" type="primary">TOP2B</name>
    <name evidence="18" type="ORF">Ciccas_001294</name>
</gene>
<dbReference type="InterPro" id="IPR020568">
    <property type="entry name" value="Ribosomal_Su5_D2-typ_SF"/>
</dbReference>
<dbReference type="InterPro" id="IPR003594">
    <property type="entry name" value="HATPase_dom"/>
</dbReference>
<keyword evidence="7 13" id="KW-0067">ATP-binding</keyword>
<comment type="function">
    <text evidence="13">Control of topological states of DNA by transient breakage and subsequent rejoining of DNA strands. Topoisomerase II makes double-strand breaks.</text>
</comment>
<comment type="caution">
    <text evidence="18">The sequence shown here is derived from an EMBL/GenBank/DDBJ whole genome shotgun (WGS) entry which is preliminary data.</text>
</comment>
<comment type="catalytic activity">
    <reaction evidence="1 12 13">
        <text>ATP-dependent breakage, passage and rejoining of double-stranded DNA.</text>
        <dbReference type="EC" id="5.6.2.2"/>
    </reaction>
</comment>
<dbReference type="FunFam" id="3.30.1490.30:FF:000001">
    <property type="entry name" value="DNA topoisomerase 2"/>
    <property type="match status" value="1"/>
</dbReference>
<dbReference type="PANTHER" id="PTHR10169:SF38">
    <property type="entry name" value="DNA TOPOISOMERASE 2"/>
    <property type="match status" value="1"/>
</dbReference>
<accession>A0ABD2QKP1</accession>
<dbReference type="SUPFAM" id="SSF54211">
    <property type="entry name" value="Ribosomal protein S5 domain 2-like"/>
    <property type="match status" value="1"/>
</dbReference>
<dbReference type="FunFam" id="3.30.1360.40:FF:000003">
    <property type="entry name" value="DNA topoisomerase 2"/>
    <property type="match status" value="1"/>
</dbReference>
<organism evidence="18 19">
    <name type="scientific">Cichlidogyrus casuarinus</name>
    <dbReference type="NCBI Taxonomy" id="1844966"/>
    <lineage>
        <taxon>Eukaryota</taxon>
        <taxon>Metazoa</taxon>
        <taxon>Spiralia</taxon>
        <taxon>Lophotrochozoa</taxon>
        <taxon>Platyhelminthes</taxon>
        <taxon>Monogenea</taxon>
        <taxon>Monopisthocotylea</taxon>
        <taxon>Dactylogyridea</taxon>
        <taxon>Ancyrocephalidae</taxon>
        <taxon>Cichlidogyrus</taxon>
    </lineage>
</organism>
<evidence type="ECO:0000259" key="17">
    <source>
        <dbReference type="PROSITE" id="PS52040"/>
    </source>
</evidence>
<name>A0ABD2QKP1_9PLAT</name>
<dbReference type="InterPro" id="IPR006171">
    <property type="entry name" value="TOPRIM_dom"/>
</dbReference>
<feature type="compositionally biased region" description="Basic and acidic residues" evidence="15">
    <location>
        <begin position="1456"/>
        <end position="1468"/>
    </location>
</feature>
<dbReference type="InterPro" id="IPR034157">
    <property type="entry name" value="TOPRIM_TopoII"/>
</dbReference>
<dbReference type="InterPro" id="IPR002205">
    <property type="entry name" value="Topo_IIA_dom_A"/>
</dbReference>
<dbReference type="GO" id="GO:0005524">
    <property type="term" value="F:ATP binding"/>
    <property type="evidence" value="ECO:0007669"/>
    <property type="project" value="UniProtKB-UniRule"/>
</dbReference>
<comment type="subunit">
    <text evidence="13">Homodimer.</text>
</comment>
<dbReference type="Pfam" id="PF16898">
    <property type="entry name" value="TOPRIM_C"/>
    <property type="match status" value="1"/>
</dbReference>
<dbReference type="EMBL" id="JBJKFK010000082">
    <property type="protein sequence ID" value="KAL3320015.1"/>
    <property type="molecule type" value="Genomic_DNA"/>
</dbReference>
<dbReference type="Pfam" id="PF02518">
    <property type="entry name" value="HATPase_c"/>
    <property type="match status" value="1"/>
</dbReference>
<feature type="domain" description="Toprim" evidence="16">
    <location>
        <begin position="455"/>
        <end position="572"/>
    </location>
</feature>
<dbReference type="Gene3D" id="3.30.565.10">
    <property type="entry name" value="Histidine kinase-like ATPase, C-terminal domain"/>
    <property type="match status" value="1"/>
</dbReference>
<dbReference type="SMART" id="SM00434">
    <property type="entry name" value="TOP4c"/>
    <property type="match status" value="1"/>
</dbReference>
<dbReference type="GO" id="GO:0003677">
    <property type="term" value="F:DNA binding"/>
    <property type="evidence" value="ECO:0007669"/>
    <property type="project" value="UniProtKB-UniRule"/>
</dbReference>
<keyword evidence="11 12" id="KW-0413">Isomerase</keyword>
<protein>
    <recommendedName>
        <fullName evidence="13">DNA topoisomerase 2</fullName>
        <ecNumber evidence="13">5.6.2.2</ecNumber>
    </recommendedName>
</protein>
<dbReference type="InterPro" id="IPR018522">
    <property type="entry name" value="TopoIIA_CS"/>
</dbReference>
<dbReference type="Gene3D" id="3.30.1490.30">
    <property type="match status" value="1"/>
</dbReference>
<feature type="active site" description="O-(5'-phospho-DNA)-tyrosine intermediate" evidence="12">
    <location>
        <position position="805"/>
    </location>
</feature>
<dbReference type="FunFam" id="3.30.565.10:FF:000004">
    <property type="entry name" value="DNA topoisomerase 2"/>
    <property type="match status" value="1"/>
</dbReference>
<evidence type="ECO:0000256" key="1">
    <source>
        <dbReference type="ARBA" id="ARBA00000185"/>
    </source>
</evidence>
<evidence type="ECO:0000256" key="2">
    <source>
        <dbReference type="ARBA" id="ARBA00001913"/>
    </source>
</evidence>
<dbReference type="InterPro" id="IPR013506">
    <property type="entry name" value="Topo_IIA_bsu_dom2"/>
</dbReference>
<dbReference type="InterPro" id="IPR013757">
    <property type="entry name" value="Topo_IIA_A_a_sf"/>
</dbReference>
<dbReference type="EC" id="5.6.2.2" evidence="13"/>
<dbReference type="Pfam" id="PF01751">
    <property type="entry name" value="Toprim"/>
    <property type="match status" value="1"/>
</dbReference>
<evidence type="ECO:0000256" key="3">
    <source>
        <dbReference type="ARBA" id="ARBA00001946"/>
    </source>
</evidence>
<keyword evidence="14" id="KW-0175">Coiled coil</keyword>
<evidence type="ECO:0000256" key="9">
    <source>
        <dbReference type="ARBA" id="ARBA00023029"/>
    </source>
</evidence>
<keyword evidence="8" id="KW-0460">Magnesium</keyword>
<dbReference type="InterPro" id="IPR001154">
    <property type="entry name" value="TopoII_euk"/>
</dbReference>
<dbReference type="InterPro" id="IPR036890">
    <property type="entry name" value="HATPase_C_sf"/>
</dbReference>
<dbReference type="CDD" id="cd03481">
    <property type="entry name" value="TopoIIA_Trans_ScTopoIIA"/>
    <property type="match status" value="1"/>
</dbReference>
<dbReference type="Gene3D" id="3.30.1360.40">
    <property type="match status" value="1"/>
</dbReference>
<keyword evidence="10 12" id="KW-0238">DNA-binding</keyword>
<evidence type="ECO:0000256" key="10">
    <source>
        <dbReference type="ARBA" id="ARBA00023125"/>
    </source>
</evidence>
<evidence type="ECO:0000256" key="12">
    <source>
        <dbReference type="PROSITE-ProRule" id="PRU01384"/>
    </source>
</evidence>
<dbReference type="SUPFAM" id="SSF56719">
    <property type="entry name" value="Type II DNA topoisomerase"/>
    <property type="match status" value="1"/>
</dbReference>
<dbReference type="InterPro" id="IPR031660">
    <property type="entry name" value="TOPRIM_C"/>
</dbReference>
<sequence length="1577" mass="178787">MSEIYHPTNESFVDDVDSGPKVPNKKKTVEEIYQKKTPLEHILIRPDTYVGSIEKQTTSMWIYNDNEQKMVQKNITYVPALYKIFDEILVNAADNKQRDPGMSCIKVDIKPAENMIRVWNNGKGIPVEYHKVEKMYVPTMIFGHLLTSSNYDDTERKVTGGRNGYGAKLCNIFSKKFTVETSNRGNRKSFKQTWIDNMTKASDPTIEDPADNDFTCVTFYPDLKRFGMTEFESDIAELYKRRAFDIAASCPGVKVFLNGKRLNVTSFRDYVDLFLKDPGEDGGEVKVVHEKVNQRWEVAVAASSNGFKQMSFVNSIATTQGGKHVDYVMDQVCAKLVEAVKKKSNKTGVTIKSKDIKNHMQIFVNCLVENPAFASQTKELMVTESKKFGSTCELSEKFINGAYKCGIVDLMMSWVRFKAMEKMDKQCHKAKHTKLKGIPKLDDANDAGTKKSLMCTLILTEGDSAKTLAVAGLGVIGRDNYGVFPLRGKLLNVRDAATKALTENAEINNLIKILGLQYKNKYNNPEDLNTLRYGKVMIMTDQDQDGSHIKGLVINFIHANWPNLLKHNFLEEFITPIVKVFKGKQELSFYSLPEYQEWFNNTPNAHTWRVKYYKGLGTSSSKEAKEYFSDLRRHKIKFRYDGHDDDDSIVMAFSKNRCEDRKKWLTSWMEERRRRTELSLPEVHLYGKDTTVISYHDFVNRELVLFSNLDNERSIPSMVDGFKPGQRKVIFTCFKRNLTKEIKVAQLAGSVSEISAYHHGEVSLMGTIIGLAQDFVGSNNVNLLLPHGQFGTRLNGGKDAASPRYIFTSLNPLTRLIFSPLDDPLLKYLVDDNQRVEPEWYMPIVPVVLLNGAEGIGTGWSTKILNYDLIDIINCLKQLLEDQEPTQLKPCFRGFEGLIEEFLANRYAIFGEIATIDDSTIEITELPVRTWTQSYKESVLEPMLAGTDKVPASILDYKEYHTDKTVRFVVKMSPEKYRDAEAQGLHKYFKVFTTIATNSMVLFDHVGCLKRYNNVMDILKEFFELRLQFYHKRKVYMEGMLTAESSKLENQARFVLEKIEGKIKIENRAKKDLIKLLKSNGYASDPVRKWREESDKEAYLQDLAEQRDEEQTTEIEGEDEEKNLDYHYILNMPLWSLTLERKNDLLAQRDKKRDELMALRKKTPKILYSDDLEVLRAGYEKSLEDAEKDLREVHEKAKKKMDKGAGRGKAVNKQSWETMPNPSAIRSVPKVDAETVKKFADVKVKAAKKIITKKEKSAQDDVTIDEEDDEMFPDKPMKPLLQRISDGGNIMDELMKNGKAKKQAPARKRKTEPAKTAKKAKIVVSDEEADPEKSAKKTRVMAPRAAASSKFVFDTDDEDDNDKDSVFAIEENDASSDGFSPDSKPKKSPAKKPKIAAKKDVQVKPKAKNETYESSDSDFGSKVTAPKKASPAKPRNAKSKRSALSGSDEEVLTKQSDNKKVNPPEKDSVFSIDEASSDGFSPDSKQKKAPAKKPKIAAKKNVRVKAKPKAKHETDESSDSDFGSKVTAPKKASPAKPRNAKSKRSAFSDSEEEVPTKQSGNKKANRLDSDSDFIPSD</sequence>
<dbReference type="CDD" id="cd00187">
    <property type="entry name" value="TOP4c"/>
    <property type="match status" value="1"/>
</dbReference>
<dbReference type="InterPro" id="IPR013758">
    <property type="entry name" value="Topo_IIA_A/C_ab"/>
</dbReference>
<feature type="coiled-coil region" evidence="14">
    <location>
        <begin position="1142"/>
        <end position="1203"/>
    </location>
</feature>
<dbReference type="FunFam" id="3.30.230.10:FF:000008">
    <property type="entry name" value="DNA topoisomerase 2"/>
    <property type="match status" value="1"/>
</dbReference>
<dbReference type="Gene3D" id="1.10.268.10">
    <property type="entry name" value="Topoisomerase, domain 3"/>
    <property type="match status" value="1"/>
</dbReference>
<dbReference type="GO" id="GO:0003918">
    <property type="term" value="F:DNA topoisomerase type II (double strand cut, ATP-hydrolyzing) activity"/>
    <property type="evidence" value="ECO:0007669"/>
    <property type="project" value="UniProtKB-UniRule"/>
</dbReference>
<evidence type="ECO:0000256" key="8">
    <source>
        <dbReference type="ARBA" id="ARBA00022842"/>
    </source>
</evidence>
<dbReference type="InterPro" id="IPR050634">
    <property type="entry name" value="DNA_Topoisomerase_II"/>
</dbReference>
<comment type="cofactor">
    <cofactor evidence="2">
        <name>Ca(2+)</name>
        <dbReference type="ChEBI" id="CHEBI:29108"/>
    </cofactor>
</comment>
<keyword evidence="6 13" id="KW-0547">Nucleotide-binding</keyword>
<dbReference type="PRINTS" id="PR00418">
    <property type="entry name" value="TPI2FAMILY"/>
</dbReference>
<dbReference type="SMART" id="SM00387">
    <property type="entry name" value="HATPase_c"/>
    <property type="match status" value="1"/>
</dbReference>
<proteinExistence type="inferred from homology"/>
<dbReference type="Proteomes" id="UP001626550">
    <property type="component" value="Unassembled WGS sequence"/>
</dbReference>
<dbReference type="Pfam" id="PF00204">
    <property type="entry name" value="DNA_gyraseB"/>
    <property type="match status" value="1"/>
</dbReference>